<dbReference type="PROSITE" id="PS50075">
    <property type="entry name" value="CARRIER"/>
    <property type="match status" value="1"/>
</dbReference>
<dbReference type="Gene3D" id="3.40.50.720">
    <property type="entry name" value="NAD(P)-binding Rossmann-like Domain"/>
    <property type="match status" value="1"/>
</dbReference>
<dbReference type="SUPFAM" id="SSF56801">
    <property type="entry name" value="Acetyl-CoA synthetase-like"/>
    <property type="match status" value="1"/>
</dbReference>
<dbReference type="InterPro" id="IPR000873">
    <property type="entry name" value="AMP-dep_synth/lig_dom"/>
</dbReference>
<dbReference type="PROSITE" id="PS00455">
    <property type="entry name" value="AMP_BINDING"/>
    <property type="match status" value="1"/>
</dbReference>
<dbReference type="SUPFAM" id="SSF47336">
    <property type="entry name" value="ACP-like"/>
    <property type="match status" value="1"/>
</dbReference>
<dbReference type="AlphaFoldDB" id="A0A8H4J275"/>
<dbReference type="PANTHER" id="PTHR43439">
    <property type="entry name" value="PHENYLACETATE-COENZYME A LIGASE"/>
    <property type="match status" value="1"/>
</dbReference>
<feature type="domain" description="Carrier" evidence="4">
    <location>
        <begin position="403"/>
        <end position="484"/>
    </location>
</feature>
<dbReference type="Gene3D" id="3.30.300.30">
    <property type="match status" value="1"/>
</dbReference>
<evidence type="ECO:0000256" key="1">
    <source>
        <dbReference type="ARBA" id="ARBA00022450"/>
    </source>
</evidence>
<evidence type="ECO:0000313" key="5">
    <source>
        <dbReference type="EMBL" id="KAF4311715.1"/>
    </source>
</evidence>
<gene>
    <name evidence="5" type="ORF">GTA08_BOTSDO13037</name>
</gene>
<dbReference type="InterPro" id="IPR045851">
    <property type="entry name" value="AMP-bd_C_sf"/>
</dbReference>
<name>A0A8H4J275_9PEZI</name>
<dbReference type="PROSITE" id="PS00012">
    <property type="entry name" value="PHOSPHOPANTETHEINE"/>
    <property type="match status" value="1"/>
</dbReference>
<dbReference type="Pfam" id="PF07993">
    <property type="entry name" value="NAD_binding_4"/>
    <property type="match status" value="1"/>
</dbReference>
<keyword evidence="6" id="KW-1185">Reference proteome</keyword>
<feature type="region of interest" description="Disordered" evidence="3">
    <location>
        <begin position="347"/>
        <end position="366"/>
    </location>
</feature>
<proteinExistence type="predicted"/>
<dbReference type="Pfam" id="PF00550">
    <property type="entry name" value="PP-binding"/>
    <property type="match status" value="1"/>
</dbReference>
<comment type="caution">
    <text evidence="5">The sequence shown here is derived from an EMBL/GenBank/DDBJ whole genome shotgun (WGS) entry which is preliminary data.</text>
</comment>
<dbReference type="GO" id="GO:0016874">
    <property type="term" value="F:ligase activity"/>
    <property type="evidence" value="ECO:0007669"/>
    <property type="project" value="UniProtKB-KW"/>
</dbReference>
<dbReference type="InterPro" id="IPR036736">
    <property type="entry name" value="ACP-like_sf"/>
</dbReference>
<keyword evidence="2" id="KW-0597">Phosphoprotein</keyword>
<dbReference type="SUPFAM" id="SSF51735">
    <property type="entry name" value="NAD(P)-binding Rossmann-fold domains"/>
    <property type="match status" value="1"/>
</dbReference>
<dbReference type="InterPro" id="IPR020845">
    <property type="entry name" value="AMP-binding_CS"/>
</dbReference>
<dbReference type="InterPro" id="IPR013120">
    <property type="entry name" value="FAR_NAD-bd"/>
</dbReference>
<feature type="compositionally biased region" description="Polar residues" evidence="3">
    <location>
        <begin position="935"/>
        <end position="944"/>
    </location>
</feature>
<dbReference type="PANTHER" id="PTHR43439:SF2">
    <property type="entry name" value="ENZYME, PUTATIVE (JCVI)-RELATED"/>
    <property type="match status" value="1"/>
</dbReference>
<dbReference type="Gene3D" id="3.40.50.12780">
    <property type="entry name" value="N-terminal domain of ligase-like"/>
    <property type="match status" value="1"/>
</dbReference>
<sequence length="1194" mass="129729">MVAPFTTFLHGQVLSDSVNGAGQGGRLAVDESDTNILILHSSGTTGLPKPIRLAHRYVLGYAACHRFPDNQPLDWMNLSTLPLYHGFGLLAPCLSLSVGLCCVFPPSSVIPAAHSTMDLFTAFGVRSLMTVPSILEDMVGLGPAERSRALRLLQSMHFIATGGGPLNPDVGAALASEGIKLLNHYGATEIGAIAPIFKPSVDYDYRFLRLRTDLGLQLHPVADGGPEEPQRFKLVGHPFGWERPFEIQDELVKRPDSDHVEVKILGRRDDLIVLKNGEKVLPRTLEQALAQDAAIKTAVCIGQGQFEIVVLVEPASAASEDADAFVEHVWQLVSQLNPSLDQHAQVSSKRAIISKPPDKSIPRSDKGSVMRKEVQAVFEDEIRAAYEALELETVSTGVVFDVEHLEDSMRGLVTTVLGEKLTSHDDWREEDDLFELGMDSLQATRLARILNASMGKHTDERFTASFIYKHPSAAKLTTAVGATVRGEVHLSEQAEDRGPEMRAIADEYLQALDAEETKTNAADNGAVVLLTGSTGNLGAHVLGCLAQNDRVARVICVNRRRVGADDDLRARQDQVNSSAGVALSSRGWEKIVFLAANMQATDLGLAQEQLLELRGTVTHIVHLAWPMDFNRQLSSFRPQLNALKALIELARSAYKVRPHVKPRILFASSISVVRHYSEQAGSIIVPERSLDDPLVTTPMGYAEAKWVCERMLQRVGEKWAHECTPVTVRIGQLSGPERTDGIWKTEEHMPALIKASQLVSAFPSLQGDFSWLPVDRAAKALLDILFHPEGEVEPVYHLENPIRQSFSALSAAVVNELKLQKNCIPFDEWLERTTTTGYATSLVEFFQGDFQALASGNVVLDTKNTRGASAHLRDSGGIGEELIVQYIPYESLVTAVMKRSSSAFLTAPAPSAVPAVDPEGQIASQEPAQEPTPPLSQDGSSTSPCPDINTDDFWSGMQGWDLLDGKLSEDTSLGTNSTSTDSDLTTPPYDWLDTNTLSSIEDYTGAFSDYCSPLASFTGPDSIGLDASTASEVSAKCQCITTASGALSNLPQSAAAFDDVLKWTQTATSALRSFLACESEHGASVLLVFHNLTQTTVATFREALHTSCTWPQPVWSCDEAARIQMGSCTIDADGEDGAALRRQVVLFGLRKVDSLLQQLEKQNSGRGSEVEHLFPLLLSGLRAGLDAAMRQASY</sequence>
<dbReference type="SMART" id="SM00823">
    <property type="entry name" value="PKS_PP"/>
    <property type="match status" value="1"/>
</dbReference>
<organism evidence="5 6">
    <name type="scientific">Botryosphaeria dothidea</name>
    <dbReference type="NCBI Taxonomy" id="55169"/>
    <lineage>
        <taxon>Eukaryota</taxon>
        <taxon>Fungi</taxon>
        <taxon>Dikarya</taxon>
        <taxon>Ascomycota</taxon>
        <taxon>Pezizomycotina</taxon>
        <taxon>Dothideomycetes</taxon>
        <taxon>Dothideomycetes incertae sedis</taxon>
        <taxon>Botryosphaeriales</taxon>
        <taxon>Botryosphaeriaceae</taxon>
        <taxon>Botryosphaeria</taxon>
    </lineage>
</organism>
<dbReference type="EMBL" id="WWBZ02000009">
    <property type="protein sequence ID" value="KAF4311715.1"/>
    <property type="molecule type" value="Genomic_DNA"/>
</dbReference>
<dbReference type="OrthoDB" id="429813at2759"/>
<dbReference type="Proteomes" id="UP000572817">
    <property type="component" value="Unassembled WGS sequence"/>
</dbReference>
<evidence type="ECO:0000259" key="4">
    <source>
        <dbReference type="PROSITE" id="PS50075"/>
    </source>
</evidence>
<reference evidence="5" key="1">
    <citation type="submission" date="2020-04" db="EMBL/GenBank/DDBJ databases">
        <title>Genome Assembly and Annotation of Botryosphaeria dothidea sdau 11-99, a Latent Pathogen of Apple Fruit Ring Rot in China.</title>
        <authorList>
            <person name="Yu C."/>
            <person name="Diao Y."/>
            <person name="Lu Q."/>
            <person name="Zhao J."/>
            <person name="Cui S."/>
            <person name="Peng C."/>
            <person name="He B."/>
            <person name="Liu H."/>
        </authorList>
    </citation>
    <scope>NUCLEOTIDE SEQUENCE [LARGE SCALE GENOMIC DNA]</scope>
    <source>
        <strain evidence="5">Sdau11-99</strain>
    </source>
</reference>
<evidence type="ECO:0000313" key="6">
    <source>
        <dbReference type="Proteomes" id="UP000572817"/>
    </source>
</evidence>
<dbReference type="InterPro" id="IPR036291">
    <property type="entry name" value="NAD(P)-bd_dom_sf"/>
</dbReference>
<protein>
    <submittedName>
        <fullName evidence="5">AMP-dependent synthetase/ligase</fullName>
    </submittedName>
</protein>
<dbReference type="Gene3D" id="1.10.1200.10">
    <property type="entry name" value="ACP-like"/>
    <property type="match status" value="1"/>
</dbReference>
<dbReference type="InterPro" id="IPR051414">
    <property type="entry name" value="Adenylate-forming_Reductase"/>
</dbReference>
<feature type="compositionally biased region" description="Basic and acidic residues" evidence="3">
    <location>
        <begin position="356"/>
        <end position="366"/>
    </location>
</feature>
<feature type="region of interest" description="Disordered" evidence="3">
    <location>
        <begin position="922"/>
        <end position="950"/>
    </location>
</feature>
<dbReference type="InterPro" id="IPR009081">
    <property type="entry name" value="PP-bd_ACP"/>
</dbReference>
<dbReference type="Pfam" id="PF00501">
    <property type="entry name" value="AMP-binding"/>
    <property type="match status" value="1"/>
</dbReference>
<accession>A0A8H4J275</accession>
<dbReference type="InterPro" id="IPR006162">
    <property type="entry name" value="Ppantetheine_attach_site"/>
</dbReference>
<dbReference type="GO" id="GO:0031177">
    <property type="term" value="F:phosphopantetheine binding"/>
    <property type="evidence" value="ECO:0007669"/>
    <property type="project" value="InterPro"/>
</dbReference>
<dbReference type="InterPro" id="IPR042099">
    <property type="entry name" value="ANL_N_sf"/>
</dbReference>
<keyword evidence="1" id="KW-0596">Phosphopantetheine</keyword>
<evidence type="ECO:0000256" key="3">
    <source>
        <dbReference type="SAM" id="MobiDB-lite"/>
    </source>
</evidence>
<dbReference type="InterPro" id="IPR020806">
    <property type="entry name" value="PKS_PP-bd"/>
</dbReference>
<dbReference type="Pfam" id="PF23562">
    <property type="entry name" value="AMP-binding_C_3"/>
    <property type="match status" value="1"/>
</dbReference>
<evidence type="ECO:0000256" key="2">
    <source>
        <dbReference type="ARBA" id="ARBA00022553"/>
    </source>
</evidence>